<dbReference type="AlphaFoldDB" id="A0A199P795"/>
<gene>
    <name evidence="1" type="ORF">A6R73_12050</name>
</gene>
<dbReference type="Proteomes" id="UP000093858">
    <property type="component" value="Unassembled WGS sequence"/>
</dbReference>
<evidence type="ECO:0000313" key="1">
    <source>
        <dbReference type="EMBL" id="OAX56865.1"/>
    </source>
</evidence>
<proteinExistence type="predicted"/>
<reference evidence="1 2" key="1">
    <citation type="submission" date="2016-04" db="EMBL/GenBank/DDBJ databases">
        <title>Xanthomonas translucens phylogeny.</title>
        <authorList>
            <person name="Langlois P."/>
        </authorList>
    </citation>
    <scope>NUCLEOTIDE SEQUENCE [LARGE SCALE GENOMIC DNA]</scope>
    <source>
        <strain evidence="1 2">B99</strain>
    </source>
</reference>
<evidence type="ECO:0000313" key="2">
    <source>
        <dbReference type="Proteomes" id="UP000093858"/>
    </source>
</evidence>
<dbReference type="Gene3D" id="3.20.20.80">
    <property type="entry name" value="Glycosidases"/>
    <property type="match status" value="1"/>
</dbReference>
<dbReference type="RefSeq" id="WP_064538604.1">
    <property type="nucleotide sequence ID" value="NZ_LWSU01000059.1"/>
</dbReference>
<dbReference type="EMBL" id="LWSU01000059">
    <property type="protein sequence ID" value="OAX56865.1"/>
    <property type="molecule type" value="Genomic_DNA"/>
</dbReference>
<name>A0A199P795_9XANT</name>
<accession>A0A199P795</accession>
<protein>
    <submittedName>
        <fullName evidence="1">Uncharacterized protein</fullName>
    </submittedName>
</protein>
<organism evidence="1 2">
    <name type="scientific">Xanthomonas graminis pv. poae</name>
    <dbReference type="NCBI Taxonomy" id="227946"/>
    <lineage>
        <taxon>Bacteria</taxon>
        <taxon>Pseudomonadati</taxon>
        <taxon>Pseudomonadota</taxon>
        <taxon>Gammaproteobacteria</taxon>
        <taxon>Lysobacterales</taxon>
        <taxon>Lysobacteraceae</taxon>
        <taxon>Xanthomonas</taxon>
        <taxon>Xanthomonas translucens group</taxon>
        <taxon>Xanthomonas graminis</taxon>
    </lineage>
</organism>
<sequence length="69" mass="7463">MPTAESECSLKNSPWLGGKGELVKKASEAACKEGQGISLSPWDRHALRNADLEVYDKCYAAQLVESASH</sequence>
<comment type="caution">
    <text evidence="1">The sequence shown here is derived from an EMBL/GenBank/DDBJ whole genome shotgun (WGS) entry which is preliminary data.</text>
</comment>